<accession>A0A2R5GRB5</accession>
<keyword evidence="5" id="KW-0597">Phosphoprotein</keyword>
<feature type="compositionally biased region" description="Polar residues" evidence="13">
    <location>
        <begin position="804"/>
        <end position="823"/>
    </location>
</feature>
<comment type="caution">
    <text evidence="15">The sequence shown here is derived from an EMBL/GenBank/DDBJ whole genome shotgun (WGS) entry which is preliminary data.</text>
</comment>
<dbReference type="PANTHER" id="PTHR15431:SF9">
    <property type="entry name" value="CENTROSOMAL PROTEIN 43"/>
    <property type="match status" value="1"/>
</dbReference>
<dbReference type="PROSITE" id="PS50896">
    <property type="entry name" value="LISH"/>
    <property type="match status" value="1"/>
</dbReference>
<feature type="compositionally biased region" description="Polar residues" evidence="13">
    <location>
        <begin position="405"/>
        <end position="418"/>
    </location>
</feature>
<feature type="compositionally biased region" description="Polar residues" evidence="13">
    <location>
        <begin position="243"/>
        <end position="262"/>
    </location>
</feature>
<evidence type="ECO:0000256" key="1">
    <source>
        <dbReference type="ARBA" id="ARBA00004120"/>
    </source>
</evidence>
<dbReference type="InParanoid" id="A0A2R5GRB5"/>
<feature type="compositionally biased region" description="Acidic residues" evidence="13">
    <location>
        <begin position="342"/>
        <end position="353"/>
    </location>
</feature>
<protein>
    <recommendedName>
        <fullName evidence="9">Centrosomal protein 43</fullName>
    </recommendedName>
    <alternativeName>
        <fullName evidence="10">FGFR1 oncogene partner</fullName>
    </alternativeName>
</protein>
<evidence type="ECO:0000256" key="9">
    <source>
        <dbReference type="ARBA" id="ARBA00041026"/>
    </source>
</evidence>
<evidence type="ECO:0000256" key="5">
    <source>
        <dbReference type="ARBA" id="ARBA00022553"/>
    </source>
</evidence>
<evidence type="ECO:0000256" key="11">
    <source>
        <dbReference type="ARBA" id="ARBA00046076"/>
    </source>
</evidence>
<evidence type="ECO:0000256" key="12">
    <source>
        <dbReference type="ARBA" id="ARBA00046373"/>
    </source>
</evidence>
<dbReference type="AlphaFoldDB" id="A0A2R5GRB5"/>
<dbReference type="Proteomes" id="UP000241890">
    <property type="component" value="Unassembled WGS sequence"/>
</dbReference>
<keyword evidence="8" id="KW-0966">Cell projection</keyword>
<dbReference type="EMBL" id="BEYU01000154">
    <property type="protein sequence ID" value="GBG33422.1"/>
    <property type="molecule type" value="Genomic_DNA"/>
</dbReference>
<keyword evidence="6" id="KW-0970">Cilium biogenesis/degradation</keyword>
<feature type="compositionally biased region" description="Basic and acidic residues" evidence="13">
    <location>
        <begin position="230"/>
        <end position="240"/>
    </location>
</feature>
<dbReference type="GO" id="GO:0005813">
    <property type="term" value="C:centrosome"/>
    <property type="evidence" value="ECO:0007669"/>
    <property type="project" value="UniProtKB-SubCell"/>
</dbReference>
<feature type="compositionally biased region" description="Basic and acidic residues" evidence="13">
    <location>
        <begin position="544"/>
        <end position="560"/>
    </location>
</feature>
<evidence type="ECO:0000256" key="13">
    <source>
        <dbReference type="SAM" id="MobiDB-lite"/>
    </source>
</evidence>
<feature type="compositionally biased region" description="Acidic residues" evidence="13">
    <location>
        <begin position="511"/>
        <end position="543"/>
    </location>
</feature>
<dbReference type="GO" id="GO:0030030">
    <property type="term" value="P:cell projection organization"/>
    <property type="evidence" value="ECO:0007669"/>
    <property type="project" value="UniProtKB-KW"/>
</dbReference>
<feature type="compositionally biased region" description="Acidic residues" evidence="13">
    <location>
        <begin position="476"/>
        <end position="487"/>
    </location>
</feature>
<name>A0A2R5GRB5_9STRA</name>
<evidence type="ECO:0000256" key="2">
    <source>
        <dbReference type="ARBA" id="ARBA00004300"/>
    </source>
</evidence>
<dbReference type="OrthoDB" id="5970631at2759"/>
<feature type="compositionally biased region" description="Basic and acidic residues" evidence="13">
    <location>
        <begin position="354"/>
        <end position="363"/>
    </location>
</feature>
<feature type="compositionally biased region" description="Basic and acidic residues" evidence="13">
    <location>
        <begin position="426"/>
        <end position="438"/>
    </location>
</feature>
<comment type="similarity">
    <text evidence="3">Belongs to the CEP43 family.</text>
</comment>
<feature type="region of interest" description="Disordered" evidence="13">
    <location>
        <begin position="202"/>
        <end position="1012"/>
    </location>
</feature>
<keyword evidence="7" id="KW-0206">Cytoskeleton</keyword>
<feature type="compositionally biased region" description="Polar residues" evidence="13">
    <location>
        <begin position="290"/>
        <end position="308"/>
    </location>
</feature>
<dbReference type="InterPro" id="IPR006594">
    <property type="entry name" value="LisH"/>
</dbReference>
<evidence type="ECO:0000256" key="7">
    <source>
        <dbReference type="ARBA" id="ARBA00023212"/>
    </source>
</evidence>
<evidence type="ECO:0000256" key="6">
    <source>
        <dbReference type="ARBA" id="ARBA00022794"/>
    </source>
</evidence>
<dbReference type="Gene3D" id="1.20.960.40">
    <property type="match status" value="1"/>
</dbReference>
<evidence type="ECO:0000256" key="3">
    <source>
        <dbReference type="ARBA" id="ARBA00005385"/>
    </source>
</evidence>
<feature type="compositionally biased region" description="Acidic residues" evidence="13">
    <location>
        <begin position="926"/>
        <end position="985"/>
    </location>
</feature>
<comment type="subunit">
    <text evidence="12">Homodimer. Part of a ternary complex that contains CEP350, CEP43 and MAPRE1. Interacts directly with CEP350 and MAPRE1. Interacts with CEP19. Interacts (via N-terminus) with CEP350 (via C-terminus).</text>
</comment>
<keyword evidence="16" id="KW-1185">Reference proteome</keyword>
<feature type="domain" description="FGFR1 oncogene partner (FOP) N-terminal dimerisation" evidence="14">
    <location>
        <begin position="68"/>
        <end position="138"/>
    </location>
</feature>
<evidence type="ECO:0000313" key="16">
    <source>
        <dbReference type="Proteomes" id="UP000241890"/>
    </source>
</evidence>
<feature type="compositionally biased region" description="Acidic residues" evidence="13">
    <location>
        <begin position="903"/>
        <end position="916"/>
    </location>
</feature>
<comment type="function">
    <text evidence="11">Required for anchoring microtubules to the centrosomes. Required for ciliation.</text>
</comment>
<feature type="compositionally biased region" description="Basic and acidic residues" evidence="13">
    <location>
        <begin position="657"/>
        <end position="679"/>
    </location>
</feature>
<sequence length="1055" mass="114319">MQQDGQETMPEGEHEEEKQLDQLKHIVSRTLEAKGVLGTIRAQLRAAVFTALDEQERANGVYLENYRVQKIKSSPESKLLLALMHEFFEFYELDRTLSVFMPEATWTQAEYPGRQQLSRDLGFASTSTRHGNPTLEGVERQRVPGLQMYHRDLRQSPRLHGKKPHDSNPVMMANLANASLPEAVTREIASAKSRVLPEAFGEATSPNLARGRKSLSSPHSGRSDIEEEQKEYKVPGKDIWDGSLSSPSACNEIGNQSVSNDGSMPAVDQMHSTASLSASASYDKEDDAASEQSQTAQSLTARDQNSPDAASPGLASLKTASDVDDFEVDSEVSDNNGLMGLDTEENDVGDFDDESHSSKKEDSQSVALLSPVRTQAAAAPVPPLATQGFDASFDSDGEDFGVSLGASNVATDQATLSEEQTKQSARRSEALSFEDEKPSASPEGFNSDFDSEDETFGVTFAPKEPTSRRVEASENANEEDSDAGEESVAEHSMTEASVDHLHDIAKGQMNSEDEGEDEEDSASDAEDAGDEVDGIASDEDNDSENSRSHDGLFSASHEESNDFDVANQGREDARASEDDEDDDEDRGLEKNQASDIVQDEDSMSHEDSMSLGNSHSISQNEQSSEFGIDDQDKEQEDALMNQDEEEVLGNDVSEIDEYAHDDQEMSHGDSHSISQHDESSEFSMADQNKEQEDALMAQEEEEDLGNDVSDIDEHAQDDQDVANGESHSFSQDDESSESSMADQDKGQEDASMDQEKEEDFGNEVSKIEGDTRNDTSAGLAGAGSSSLVESAGLMSPVESPPRQGITSPNEDEQSGFSFDASFNSDEDVGINLSGAPSTAKTGASTQMGSEELNEENVGLLGRKGEVEMDELDNSGEGDDAEDGHDVKSDDEDALDNLSTSEDIVVENDDHSELEDVFGEKSHDLSGDEDNEKDFGDDGEGEGEDEDEDEDEEDYGEDFEEDFEEGSGGEEEDEAQGDDLDLDGDEQMSIPSEVESVSSVESALSAKSGTSDLVSVEHDDAPTAHIKIDLDEQIVETVEHGVDDHTLESACDDVFG</sequence>
<reference evidence="15 16" key="1">
    <citation type="submission" date="2017-12" db="EMBL/GenBank/DDBJ databases">
        <title>Sequencing, de novo assembly and annotation of complete genome of a new Thraustochytrid species, strain FCC1311.</title>
        <authorList>
            <person name="Sedici K."/>
            <person name="Godart F."/>
            <person name="Aiese Cigliano R."/>
            <person name="Sanseverino W."/>
            <person name="Barakat M."/>
            <person name="Ortet P."/>
            <person name="Marechal E."/>
            <person name="Cagnac O."/>
            <person name="Amato A."/>
        </authorList>
    </citation>
    <scope>NUCLEOTIDE SEQUENCE [LARGE SCALE GENOMIC DNA]</scope>
</reference>
<evidence type="ECO:0000259" key="14">
    <source>
        <dbReference type="Pfam" id="PF09398"/>
    </source>
</evidence>
<feature type="compositionally biased region" description="Acidic residues" evidence="13">
    <location>
        <begin position="750"/>
        <end position="761"/>
    </location>
</feature>
<dbReference type="GO" id="GO:0034453">
    <property type="term" value="P:microtubule anchoring"/>
    <property type="evidence" value="ECO:0007669"/>
    <property type="project" value="InterPro"/>
</dbReference>
<feature type="compositionally biased region" description="Acidic residues" evidence="13">
    <location>
        <begin position="627"/>
        <end position="656"/>
    </location>
</feature>
<feature type="compositionally biased region" description="Polar residues" evidence="13">
    <location>
        <begin position="834"/>
        <end position="848"/>
    </location>
</feature>
<proteinExistence type="inferred from homology"/>
<feature type="compositionally biased region" description="Basic and acidic residues" evidence="13">
    <location>
        <begin position="488"/>
        <end position="505"/>
    </location>
</feature>
<dbReference type="PANTHER" id="PTHR15431">
    <property type="entry name" value="FGFR1 ONCOGENE PARTNER/LISH DOMAIN-CONTAINING PROTEIN"/>
    <property type="match status" value="1"/>
</dbReference>
<keyword evidence="4" id="KW-0963">Cytoplasm</keyword>
<gene>
    <name evidence="15" type="ORF">FCC1311_096452</name>
</gene>
<dbReference type="Pfam" id="PF09398">
    <property type="entry name" value="FOP_dimer"/>
    <property type="match status" value="1"/>
</dbReference>
<evidence type="ECO:0000256" key="10">
    <source>
        <dbReference type="ARBA" id="ARBA00042293"/>
    </source>
</evidence>
<evidence type="ECO:0000313" key="15">
    <source>
        <dbReference type="EMBL" id="GBG33422.1"/>
    </source>
</evidence>
<feature type="compositionally biased region" description="Acidic residues" evidence="13">
    <location>
        <begin position="322"/>
        <end position="332"/>
    </location>
</feature>
<feature type="compositionally biased region" description="Low complexity" evidence="13">
    <location>
        <begin position="991"/>
        <end position="1001"/>
    </location>
</feature>
<organism evidence="15 16">
    <name type="scientific">Hondaea fermentalgiana</name>
    <dbReference type="NCBI Taxonomy" id="2315210"/>
    <lineage>
        <taxon>Eukaryota</taxon>
        <taxon>Sar</taxon>
        <taxon>Stramenopiles</taxon>
        <taxon>Bigyra</taxon>
        <taxon>Labyrinthulomycetes</taxon>
        <taxon>Thraustochytrida</taxon>
        <taxon>Thraustochytriidae</taxon>
        <taxon>Hondaea</taxon>
    </lineage>
</organism>
<feature type="compositionally biased region" description="Polar residues" evidence="13">
    <location>
        <begin position="270"/>
        <end position="280"/>
    </location>
</feature>
<dbReference type="InterPro" id="IPR018993">
    <property type="entry name" value="FOP_dimerisation-dom_N"/>
</dbReference>
<feature type="compositionally biased region" description="Low complexity" evidence="13">
    <location>
        <begin position="776"/>
        <end position="793"/>
    </location>
</feature>
<evidence type="ECO:0000256" key="8">
    <source>
        <dbReference type="ARBA" id="ARBA00023273"/>
    </source>
</evidence>
<feature type="compositionally biased region" description="Polar residues" evidence="13">
    <location>
        <begin position="611"/>
        <end position="625"/>
    </location>
</feature>
<feature type="compositionally biased region" description="Acidic residues" evidence="13">
    <location>
        <begin position="577"/>
        <end position="586"/>
    </location>
</feature>
<evidence type="ECO:0000256" key="4">
    <source>
        <dbReference type="ARBA" id="ARBA00022490"/>
    </source>
</evidence>
<comment type="subcellular location">
    <subcellularLocation>
        <location evidence="1">Cytoplasm</location>
        <location evidence="1">Cytoskeleton</location>
        <location evidence="1">Cilium basal body</location>
    </subcellularLocation>
    <subcellularLocation>
        <location evidence="2">Cytoplasm</location>
        <location evidence="2">Cytoskeleton</location>
        <location evidence="2">Microtubule organizing center</location>
        <location evidence="2">Centrosome</location>
    </subcellularLocation>
</comment>
<feature type="compositionally biased region" description="Acidic residues" evidence="13">
    <location>
        <begin position="867"/>
        <end position="894"/>
    </location>
</feature>